<name>A0A1I2AIQ7_9GAMM</name>
<accession>A0A1I2AIQ7</accession>
<dbReference type="RefSeq" id="WP_035323805.1">
    <property type="nucleotide sequence ID" value="NZ_FONH01000002.1"/>
</dbReference>
<evidence type="ECO:0000313" key="2">
    <source>
        <dbReference type="Proteomes" id="UP000199477"/>
    </source>
</evidence>
<dbReference type="STRING" id="500610.SAMN02799615_01042"/>
<gene>
    <name evidence="1" type="ORF">SAMN02799615_01042</name>
</gene>
<dbReference type="EMBL" id="FONH01000002">
    <property type="protein sequence ID" value="SFE43669.1"/>
    <property type="molecule type" value="Genomic_DNA"/>
</dbReference>
<sequence length="88" mass="9595">MTVSFAKDIAPLFTDGDARCMRGMGVYLHEYDYMADPTGDASFADHANARHVLARLDGSVKPRMPPGGPAWSEAQLALLVAWMSAWLP</sequence>
<proteinExistence type="predicted"/>
<reference evidence="2" key="1">
    <citation type="submission" date="2016-10" db="EMBL/GenBank/DDBJ databases">
        <authorList>
            <person name="Varghese N."/>
            <person name="Submissions S."/>
        </authorList>
    </citation>
    <scope>NUCLEOTIDE SEQUENCE [LARGE SCALE GENOMIC DNA]</scope>
    <source>
        <strain evidence="2">UNC178MFTsu3.1</strain>
    </source>
</reference>
<protein>
    <submittedName>
        <fullName evidence="1">Uncharacterized protein</fullName>
    </submittedName>
</protein>
<evidence type="ECO:0000313" key="1">
    <source>
        <dbReference type="EMBL" id="SFE43669.1"/>
    </source>
</evidence>
<dbReference type="AlphaFoldDB" id="A0A1I2AIQ7"/>
<organism evidence="1 2">
    <name type="scientific">Dyella marensis</name>
    <dbReference type="NCBI Taxonomy" id="500610"/>
    <lineage>
        <taxon>Bacteria</taxon>
        <taxon>Pseudomonadati</taxon>
        <taxon>Pseudomonadota</taxon>
        <taxon>Gammaproteobacteria</taxon>
        <taxon>Lysobacterales</taxon>
        <taxon>Rhodanobacteraceae</taxon>
        <taxon>Dyella</taxon>
    </lineage>
</organism>
<keyword evidence="2" id="KW-1185">Reference proteome</keyword>
<dbReference type="Proteomes" id="UP000199477">
    <property type="component" value="Unassembled WGS sequence"/>
</dbReference>